<comment type="caution">
    <text evidence="1">The sequence shown here is derived from an EMBL/GenBank/DDBJ whole genome shotgun (WGS) entry which is preliminary data.</text>
</comment>
<evidence type="ECO:0000313" key="2">
    <source>
        <dbReference type="Proteomes" id="UP000005709"/>
    </source>
</evidence>
<protein>
    <submittedName>
        <fullName evidence="1">Uncharacterized protein</fullName>
    </submittedName>
</protein>
<keyword evidence="2" id="KW-1185">Reference proteome</keyword>
<proteinExistence type="predicted"/>
<reference evidence="1 2" key="1">
    <citation type="submission" date="2009-07" db="EMBL/GenBank/DDBJ databases">
        <authorList>
            <person name="Madupu R."/>
            <person name="Sebastian Y."/>
            <person name="Durkin A.S."/>
            <person name="Torralba M."/>
            <person name="Methe B."/>
            <person name="Sutton G.G."/>
            <person name="Strausberg R.L."/>
            <person name="Nelson K.E."/>
        </authorList>
    </citation>
    <scope>NUCLEOTIDE SEQUENCE [LARGE SCALE GENOMIC DNA]</scope>
    <source>
        <strain evidence="1 2">RM3268</strain>
    </source>
</reference>
<accession>C8PDX7</accession>
<organism evidence="1 2">
    <name type="scientific">Campylobacter gracilis RM3268</name>
    <dbReference type="NCBI Taxonomy" id="553220"/>
    <lineage>
        <taxon>Bacteria</taxon>
        <taxon>Pseudomonadati</taxon>
        <taxon>Campylobacterota</taxon>
        <taxon>Epsilonproteobacteria</taxon>
        <taxon>Campylobacterales</taxon>
        <taxon>Campylobacteraceae</taxon>
        <taxon>Campylobacter</taxon>
    </lineage>
</organism>
<dbReference type="Proteomes" id="UP000005709">
    <property type="component" value="Unassembled WGS sequence"/>
</dbReference>
<gene>
    <name evidence="1" type="ORF">CAMGR0001_2326</name>
</gene>
<sequence>MCPFMRLLKPCSLKIPSRGFDRHLGAWIDRKIRSQKSCYSVLACCAVFAVYKSDKTR</sequence>
<dbReference type="EMBL" id="ACYG01000005">
    <property type="protein sequence ID" value="EEV18850.1"/>
    <property type="molecule type" value="Genomic_DNA"/>
</dbReference>
<evidence type="ECO:0000313" key="1">
    <source>
        <dbReference type="EMBL" id="EEV18850.1"/>
    </source>
</evidence>
<name>C8PDX7_9BACT</name>
<dbReference type="AlphaFoldDB" id="C8PDX7"/>